<dbReference type="AlphaFoldDB" id="A0AAP0F9W4"/>
<organism evidence="1 2">
    <name type="scientific">Stephania cephalantha</name>
    <dbReference type="NCBI Taxonomy" id="152367"/>
    <lineage>
        <taxon>Eukaryota</taxon>
        <taxon>Viridiplantae</taxon>
        <taxon>Streptophyta</taxon>
        <taxon>Embryophyta</taxon>
        <taxon>Tracheophyta</taxon>
        <taxon>Spermatophyta</taxon>
        <taxon>Magnoliopsida</taxon>
        <taxon>Ranunculales</taxon>
        <taxon>Menispermaceae</taxon>
        <taxon>Menispermoideae</taxon>
        <taxon>Cissampelideae</taxon>
        <taxon>Stephania</taxon>
    </lineage>
</organism>
<gene>
    <name evidence="1" type="ORF">Scep_022147</name>
</gene>
<protein>
    <submittedName>
        <fullName evidence="1">Uncharacterized protein</fullName>
    </submittedName>
</protein>
<dbReference type="Proteomes" id="UP001419268">
    <property type="component" value="Unassembled WGS sequence"/>
</dbReference>
<name>A0AAP0F9W4_9MAGN</name>
<evidence type="ECO:0000313" key="2">
    <source>
        <dbReference type="Proteomes" id="UP001419268"/>
    </source>
</evidence>
<reference evidence="1 2" key="1">
    <citation type="submission" date="2024-01" db="EMBL/GenBank/DDBJ databases">
        <title>Genome assemblies of Stephania.</title>
        <authorList>
            <person name="Yang L."/>
        </authorList>
    </citation>
    <scope>NUCLEOTIDE SEQUENCE [LARGE SCALE GENOMIC DNA]</scope>
    <source>
        <strain evidence="1">JXDWG</strain>
        <tissue evidence="1">Leaf</tissue>
    </source>
</reference>
<evidence type="ECO:0000313" key="1">
    <source>
        <dbReference type="EMBL" id="KAK9105303.1"/>
    </source>
</evidence>
<dbReference type="EMBL" id="JBBNAG010000009">
    <property type="protein sequence ID" value="KAK9105303.1"/>
    <property type="molecule type" value="Genomic_DNA"/>
</dbReference>
<proteinExistence type="predicted"/>
<keyword evidence="2" id="KW-1185">Reference proteome</keyword>
<sequence>MKKSKSTNSMVMHPASYHPKSIQKSNMCTFLYDCMSCMKWNTNTNISSREHHPSFLLLVMIATSGTYLFHQDF</sequence>
<accession>A0AAP0F9W4</accession>
<comment type="caution">
    <text evidence="1">The sequence shown here is derived from an EMBL/GenBank/DDBJ whole genome shotgun (WGS) entry which is preliminary data.</text>
</comment>